<feature type="domain" description="BPL/LPL catalytic" evidence="11">
    <location>
        <begin position="32"/>
        <end position="207"/>
    </location>
</feature>
<dbReference type="PROSITE" id="PS01313">
    <property type="entry name" value="LIPB"/>
    <property type="match status" value="1"/>
</dbReference>
<keyword evidence="13" id="KW-1185">Reference proteome</keyword>
<dbReference type="RefSeq" id="WP_015258976.1">
    <property type="nucleotide sequence ID" value="NC_019902.2"/>
</dbReference>
<dbReference type="GO" id="GO:0005737">
    <property type="term" value="C:cytoplasm"/>
    <property type="evidence" value="ECO:0007669"/>
    <property type="project" value="UniProtKB-SubCell"/>
</dbReference>
<dbReference type="EC" id="2.3.1.181" evidence="6 7"/>
<evidence type="ECO:0000313" key="12">
    <source>
        <dbReference type="EMBL" id="AGA33853.1"/>
    </source>
</evidence>
<dbReference type="InterPro" id="IPR045864">
    <property type="entry name" value="aa-tRNA-synth_II/BPL/LPL"/>
</dbReference>
<dbReference type="Pfam" id="PF21948">
    <property type="entry name" value="LplA-B_cat"/>
    <property type="match status" value="1"/>
</dbReference>
<feature type="binding site" evidence="6 9">
    <location>
        <begin position="151"/>
        <end position="153"/>
    </location>
    <ligand>
        <name>substrate</name>
    </ligand>
</feature>
<evidence type="ECO:0000256" key="8">
    <source>
        <dbReference type="PIRSR" id="PIRSR016262-1"/>
    </source>
</evidence>
<organism evidence="12 13">
    <name type="scientific">Thioalkalivibrio nitratireducens (strain DSM 14787 / UNIQEM 213 / ALEN2)</name>
    <dbReference type="NCBI Taxonomy" id="1255043"/>
    <lineage>
        <taxon>Bacteria</taxon>
        <taxon>Pseudomonadati</taxon>
        <taxon>Pseudomonadota</taxon>
        <taxon>Gammaproteobacteria</taxon>
        <taxon>Chromatiales</taxon>
        <taxon>Ectothiorhodospiraceae</taxon>
        <taxon>Thioalkalivibrio</taxon>
    </lineage>
</organism>
<dbReference type="NCBIfam" id="NF010922">
    <property type="entry name" value="PRK14342.1"/>
    <property type="match status" value="1"/>
</dbReference>
<dbReference type="Gene3D" id="3.30.930.10">
    <property type="entry name" value="Bira Bifunctional Protein, Domain 2"/>
    <property type="match status" value="1"/>
</dbReference>
<dbReference type="SUPFAM" id="SSF55681">
    <property type="entry name" value="Class II aaRS and biotin synthetases"/>
    <property type="match status" value="1"/>
</dbReference>
<dbReference type="Proteomes" id="UP000010809">
    <property type="component" value="Chromosome"/>
</dbReference>
<keyword evidence="2 6" id="KW-0963">Cytoplasm</keyword>
<dbReference type="InterPro" id="IPR004143">
    <property type="entry name" value="BPL_LPL_catalytic"/>
</dbReference>
<name>L0DXT3_THIND</name>
<evidence type="ECO:0000256" key="6">
    <source>
        <dbReference type="HAMAP-Rule" id="MF_00013"/>
    </source>
</evidence>
<dbReference type="OrthoDB" id="9787061at2"/>
<sequence length="226" mass="24518">MHPAILHARRLGLQPYVPVWRAMQLQLCERGPATPDAIWRVEHPPVFTLGRNARAEHLLTPGAIPVVRIDRGGQVTFHGPGQVVLYLLLELRRHRLGVRSLVDLLQEAVVATLGSFGVAAYGRPDAPGVYVEGAKIAALGLRIRGGCSMHGVALNVVPRLEMFRQMNPCGHPGLASTSLHALGQRVDPDRVASVLEAEVAARLGCVREPVPALPGELVRIFARPIR</sequence>
<comment type="similarity">
    <text evidence="6 7">Belongs to the LipB family.</text>
</comment>
<dbReference type="InterPro" id="IPR020605">
    <property type="entry name" value="Octanoyltransferase_CS"/>
</dbReference>
<dbReference type="PIRSF" id="PIRSF016262">
    <property type="entry name" value="LPLase"/>
    <property type="match status" value="1"/>
</dbReference>
<dbReference type="PANTHER" id="PTHR10993">
    <property type="entry name" value="OCTANOYLTRANSFERASE"/>
    <property type="match status" value="1"/>
</dbReference>
<dbReference type="PROSITE" id="PS51733">
    <property type="entry name" value="BPL_LPL_CATALYTIC"/>
    <property type="match status" value="1"/>
</dbReference>
<accession>L0DXT3</accession>
<evidence type="ECO:0000259" key="11">
    <source>
        <dbReference type="PROSITE" id="PS51733"/>
    </source>
</evidence>
<gene>
    <name evidence="12" type="primary">lipB [H]</name>
    <name evidence="6" type="synonym">lipB</name>
    <name evidence="12" type="ordered locus">TVNIR_2197</name>
</gene>
<dbReference type="InterPro" id="IPR000544">
    <property type="entry name" value="Octanoyltransferase"/>
</dbReference>
<comment type="miscellaneous">
    <text evidence="6">In the reaction, the free carboxyl group of octanoic acid is attached via an amide linkage to the epsilon-amino group of a specific lysine residue of lipoyl domains of lipoate-dependent enzymes.</text>
</comment>
<reference evidence="12" key="1">
    <citation type="submission" date="2015-12" db="EMBL/GenBank/DDBJ databases">
        <authorList>
            <person name="Tikhonova T.V."/>
            <person name="Pavlov A.R."/>
            <person name="Beletsky A.V."/>
            <person name="Mardanov A.V."/>
            <person name="Sorokin D.Y."/>
            <person name="Ravin N.V."/>
            <person name="Popov V.O."/>
        </authorList>
    </citation>
    <scope>NUCLEOTIDE SEQUENCE</scope>
    <source>
        <strain evidence="12">DSM 14787</strain>
    </source>
</reference>
<comment type="function">
    <text evidence="5 6 7">Catalyzes the transfer of endogenously produced octanoic acid from octanoyl-acyl-carrier-protein onto the lipoyl domains of lipoate-dependent enzymes. Lipoyl-ACP can also act as a substrate although octanoyl-ACP is likely to be the physiological substrate.</text>
</comment>
<dbReference type="PATRIC" id="fig|1255043.3.peg.2216"/>
<keyword evidence="4 6" id="KW-0012">Acyltransferase</keyword>
<evidence type="ECO:0000256" key="2">
    <source>
        <dbReference type="ARBA" id="ARBA00022490"/>
    </source>
</evidence>
<dbReference type="CDD" id="cd16444">
    <property type="entry name" value="LipB"/>
    <property type="match status" value="1"/>
</dbReference>
<dbReference type="UniPathway" id="UPA00538">
    <property type="reaction ID" value="UER00592"/>
</dbReference>
<dbReference type="GO" id="GO:0009249">
    <property type="term" value="P:protein lipoylation"/>
    <property type="evidence" value="ECO:0007669"/>
    <property type="project" value="InterPro"/>
</dbReference>
<evidence type="ECO:0000256" key="10">
    <source>
        <dbReference type="PIRSR" id="PIRSR016262-3"/>
    </source>
</evidence>
<evidence type="ECO:0000256" key="5">
    <source>
        <dbReference type="ARBA" id="ARBA00024732"/>
    </source>
</evidence>
<dbReference type="GO" id="GO:0033819">
    <property type="term" value="F:lipoyl(octanoyl) transferase activity"/>
    <property type="evidence" value="ECO:0007669"/>
    <property type="project" value="UniProtKB-EC"/>
</dbReference>
<dbReference type="AlphaFoldDB" id="L0DXT3"/>
<comment type="pathway">
    <text evidence="1 6 7">Protein modification; protein lipoylation via endogenous pathway; protein N(6)-(lipoyl)lysine from octanoyl-[acyl-carrier-protein]: step 1/2.</text>
</comment>
<comment type="catalytic activity">
    <reaction evidence="6 7">
        <text>octanoyl-[ACP] + L-lysyl-[protein] = N(6)-octanoyl-L-lysyl-[protein] + holo-[ACP] + H(+)</text>
        <dbReference type="Rhea" id="RHEA:17665"/>
        <dbReference type="Rhea" id="RHEA-COMP:9636"/>
        <dbReference type="Rhea" id="RHEA-COMP:9685"/>
        <dbReference type="Rhea" id="RHEA-COMP:9752"/>
        <dbReference type="Rhea" id="RHEA-COMP:9928"/>
        <dbReference type="ChEBI" id="CHEBI:15378"/>
        <dbReference type="ChEBI" id="CHEBI:29969"/>
        <dbReference type="ChEBI" id="CHEBI:64479"/>
        <dbReference type="ChEBI" id="CHEBI:78463"/>
        <dbReference type="ChEBI" id="CHEBI:78809"/>
        <dbReference type="EC" id="2.3.1.181"/>
    </reaction>
</comment>
<evidence type="ECO:0000256" key="3">
    <source>
        <dbReference type="ARBA" id="ARBA00022679"/>
    </source>
</evidence>
<dbReference type="eggNOG" id="COG0321">
    <property type="taxonomic scope" value="Bacteria"/>
</dbReference>
<evidence type="ECO:0000313" key="13">
    <source>
        <dbReference type="Proteomes" id="UP000010809"/>
    </source>
</evidence>
<feature type="active site" description="Acyl-thioester intermediate" evidence="6 8">
    <location>
        <position position="169"/>
    </location>
</feature>
<evidence type="ECO:0000256" key="7">
    <source>
        <dbReference type="PIRNR" id="PIRNR016262"/>
    </source>
</evidence>
<dbReference type="NCBIfam" id="TIGR00214">
    <property type="entry name" value="lipB"/>
    <property type="match status" value="1"/>
</dbReference>
<evidence type="ECO:0000256" key="4">
    <source>
        <dbReference type="ARBA" id="ARBA00023315"/>
    </source>
</evidence>
<feature type="binding site" evidence="6 9">
    <location>
        <begin position="71"/>
        <end position="78"/>
    </location>
    <ligand>
        <name>substrate</name>
    </ligand>
</feature>
<dbReference type="PANTHER" id="PTHR10993:SF7">
    <property type="entry name" value="LIPOYLTRANSFERASE 2, MITOCHONDRIAL-RELATED"/>
    <property type="match status" value="1"/>
</dbReference>
<dbReference type="HAMAP" id="MF_00013">
    <property type="entry name" value="LipB"/>
    <property type="match status" value="1"/>
</dbReference>
<evidence type="ECO:0000256" key="9">
    <source>
        <dbReference type="PIRSR" id="PIRSR016262-2"/>
    </source>
</evidence>
<dbReference type="KEGG" id="tni:TVNIR_2197"/>
<dbReference type="EMBL" id="CP003989">
    <property type="protein sequence ID" value="AGA33853.1"/>
    <property type="molecule type" value="Genomic_DNA"/>
</dbReference>
<protein>
    <recommendedName>
        <fullName evidence="6 7">Octanoyltransferase</fullName>
        <ecNumber evidence="6 7">2.3.1.181</ecNumber>
    </recommendedName>
    <alternativeName>
        <fullName evidence="6">Lipoate-protein ligase B</fullName>
    </alternativeName>
    <alternativeName>
        <fullName evidence="6">Lipoyl/octanoyl transferase</fullName>
    </alternativeName>
    <alternativeName>
        <fullName evidence="6">Octanoyl-[acyl-carrier-protein]-protein N-octanoyltransferase</fullName>
    </alternativeName>
</protein>
<dbReference type="HOGENOM" id="CLU_035168_3_1_6"/>
<dbReference type="FunFam" id="3.30.930.10:FF:000020">
    <property type="entry name" value="Octanoyltransferase"/>
    <property type="match status" value="1"/>
</dbReference>
<keyword evidence="3 6" id="KW-0808">Transferase</keyword>
<comment type="subcellular location">
    <subcellularLocation>
        <location evidence="6">Cytoplasm</location>
    </subcellularLocation>
</comment>
<feature type="binding site" evidence="6 9">
    <location>
        <begin position="138"/>
        <end position="140"/>
    </location>
    <ligand>
        <name>substrate</name>
    </ligand>
</feature>
<evidence type="ECO:0000256" key="1">
    <source>
        <dbReference type="ARBA" id="ARBA00004821"/>
    </source>
</evidence>
<feature type="site" description="Lowers pKa of active site Cys" evidence="6 10">
    <location>
        <position position="135"/>
    </location>
</feature>
<proteinExistence type="inferred from homology"/>
<dbReference type="STRING" id="1255043.TVNIR_2197"/>